<reference evidence="11 12" key="1">
    <citation type="submission" date="2022-07" db="EMBL/GenBank/DDBJ databases">
        <title>Genome-wide signatures of adaptation to extreme environments.</title>
        <authorList>
            <person name="Cho C.H."/>
            <person name="Yoon H.S."/>
        </authorList>
    </citation>
    <scope>NUCLEOTIDE SEQUENCE [LARGE SCALE GENOMIC DNA]</scope>
    <source>
        <strain evidence="11 12">DBV 063 E5</strain>
    </source>
</reference>
<dbReference type="GO" id="GO:0004658">
    <property type="term" value="F:propionyl-CoA carboxylase activity"/>
    <property type="evidence" value="ECO:0007669"/>
    <property type="project" value="UniProtKB-EC"/>
</dbReference>
<dbReference type="GO" id="GO:0005739">
    <property type="term" value="C:mitochondrion"/>
    <property type="evidence" value="ECO:0007669"/>
    <property type="project" value="TreeGrafter"/>
</dbReference>
<comment type="subunit">
    <text evidence="2">Acetyl-CoA carboxylase is a heterohexamer composed of biotin carboxyl carrier protein, biotin carboxylase and 2 subunits each of ACCase subunit alpha and ACCase plastid-coded subunit beta (accD).</text>
</comment>
<sequence length="577" mass="63022">MNPLFRGAHSVWSRLTEQVACGPCGGWPALPRSHTPLQRLASAFYYRKSSPSHSLHSTSDNDLQHALTAEDALAEEGGGAERVEKQHAKGKLTARERLHLLLDVGTFCEWDRLVVSRDHVHDAPGARRDIAGTPGDGVVTGHGRIHGRPVFVYSQDFTVAGGSLSETHAEKICKVLDRAIESRAPLIGINDSGGARIQEGVLSLGGYAEVFKRNVLASGYIPQISVIMGPCAGGAVYSPALTDFIFMVRRQSNMFLTGPEVIRAALGESVTSEQLGGADTHTRRSGVAHVACDDDVDALQRVRELLSYLPSWWMGDAPRLPTDDPPEREDAVLDRLVPADPNEAYDMREVIERVVDGEEHFEIQPDWAPNVITTFARIDGRAVAIVANQPRHVAGCLDMDASVKAARFVRFADAFRLPIVTLVDVPGFLPGTQQEHHGIIRHGAKLLYAYTEASSPKLTVVTRKAYGGAYCVMSSKHIRGDLNSAWPSAEIAVMGARGAVGVLHRGDSADELQAHEAEYARRYLNPLTALRRGFVDCLLQPRRTRAWLAQGLELLQRKGVDSSREPMLPKKHGNIPL</sequence>
<protein>
    <recommendedName>
        <fullName evidence="5">Propionyl-CoA carboxylase beta chain, mitochondrial</fullName>
        <ecNumber evidence="3">6.4.1.3</ecNumber>
    </recommendedName>
    <alternativeName>
        <fullName evidence="6">Propanoyl-CoA:carbon dioxide ligase subunit beta</fullName>
    </alternativeName>
</protein>
<evidence type="ECO:0000259" key="9">
    <source>
        <dbReference type="PROSITE" id="PS50980"/>
    </source>
</evidence>
<gene>
    <name evidence="11" type="ORF">CDCA_CDCA07G2188</name>
</gene>
<evidence type="ECO:0000256" key="5">
    <source>
        <dbReference type="ARBA" id="ARBA00041138"/>
    </source>
</evidence>
<evidence type="ECO:0000256" key="6">
    <source>
        <dbReference type="ARBA" id="ARBA00042797"/>
    </source>
</evidence>
<dbReference type="InterPro" id="IPR000438">
    <property type="entry name" value="Acetyl_CoA_COase_Trfase_b_su"/>
</dbReference>
<dbReference type="InterPro" id="IPR034733">
    <property type="entry name" value="AcCoA_carboxyl_beta"/>
</dbReference>
<dbReference type="GO" id="GO:0006633">
    <property type="term" value="P:fatty acid biosynthetic process"/>
    <property type="evidence" value="ECO:0007669"/>
    <property type="project" value="InterPro"/>
</dbReference>
<dbReference type="EMBL" id="JANCYW010000007">
    <property type="protein sequence ID" value="KAK4536163.1"/>
    <property type="molecule type" value="Genomic_DNA"/>
</dbReference>
<dbReference type="GO" id="GO:0009317">
    <property type="term" value="C:acetyl-CoA carboxylase complex"/>
    <property type="evidence" value="ECO:0007669"/>
    <property type="project" value="InterPro"/>
</dbReference>
<evidence type="ECO:0000313" key="11">
    <source>
        <dbReference type="EMBL" id="KAK4536163.1"/>
    </source>
</evidence>
<dbReference type="AlphaFoldDB" id="A0AAV9IWI0"/>
<dbReference type="InterPro" id="IPR011762">
    <property type="entry name" value="COA_CT_N"/>
</dbReference>
<dbReference type="PROSITE" id="PS50980">
    <property type="entry name" value="COA_CT_NTER"/>
    <property type="match status" value="1"/>
</dbReference>
<feature type="domain" description="CoA carboxyltransferase N-terminal" evidence="9">
    <location>
        <begin position="58"/>
        <end position="321"/>
    </location>
</feature>
<dbReference type="Proteomes" id="UP001301350">
    <property type="component" value="Unassembled WGS sequence"/>
</dbReference>
<keyword evidence="12" id="KW-1185">Reference proteome</keyword>
<dbReference type="Pfam" id="PF01039">
    <property type="entry name" value="Carboxyl_trans"/>
    <property type="match status" value="1"/>
</dbReference>
<evidence type="ECO:0000256" key="8">
    <source>
        <dbReference type="ARBA" id="ARBA00049495"/>
    </source>
</evidence>
<comment type="subunit">
    <text evidence="4">The holoenzyme is a dodecamer composed of 6 PCCA/alpha subunits and 6 PCCB/beta subunits.</text>
</comment>
<dbReference type="PANTHER" id="PTHR43842:SF2">
    <property type="entry name" value="PROPIONYL-COA CARBOXYLASE BETA CHAIN, MITOCHONDRIAL"/>
    <property type="match status" value="1"/>
</dbReference>
<dbReference type="GO" id="GO:0003989">
    <property type="term" value="F:acetyl-CoA carboxylase activity"/>
    <property type="evidence" value="ECO:0007669"/>
    <property type="project" value="InterPro"/>
</dbReference>
<evidence type="ECO:0000256" key="2">
    <source>
        <dbReference type="ARBA" id="ARBA00011842"/>
    </source>
</evidence>
<comment type="catalytic activity">
    <reaction evidence="8">
        <text>propanoyl-CoA + hydrogencarbonate + ATP = (S)-methylmalonyl-CoA + ADP + phosphate + H(+)</text>
        <dbReference type="Rhea" id="RHEA:23720"/>
        <dbReference type="ChEBI" id="CHEBI:15378"/>
        <dbReference type="ChEBI" id="CHEBI:17544"/>
        <dbReference type="ChEBI" id="CHEBI:30616"/>
        <dbReference type="ChEBI" id="CHEBI:43474"/>
        <dbReference type="ChEBI" id="CHEBI:57327"/>
        <dbReference type="ChEBI" id="CHEBI:57392"/>
        <dbReference type="ChEBI" id="CHEBI:456216"/>
        <dbReference type="EC" id="6.4.1.3"/>
    </reaction>
    <physiologicalReaction direction="left-to-right" evidence="8">
        <dbReference type="Rhea" id="RHEA:23721"/>
    </physiologicalReaction>
</comment>
<dbReference type="InterPro" id="IPR029045">
    <property type="entry name" value="ClpP/crotonase-like_dom_sf"/>
</dbReference>
<evidence type="ECO:0000256" key="4">
    <source>
        <dbReference type="ARBA" id="ARBA00038567"/>
    </source>
</evidence>
<organism evidence="11 12">
    <name type="scientific">Cyanidium caldarium</name>
    <name type="common">Red alga</name>
    <dbReference type="NCBI Taxonomy" id="2771"/>
    <lineage>
        <taxon>Eukaryota</taxon>
        <taxon>Rhodophyta</taxon>
        <taxon>Bangiophyceae</taxon>
        <taxon>Cyanidiales</taxon>
        <taxon>Cyanidiaceae</taxon>
        <taxon>Cyanidium</taxon>
    </lineage>
</organism>
<comment type="caution">
    <text evidence="11">The sequence shown here is derived from an EMBL/GenBank/DDBJ whole genome shotgun (WGS) entry which is preliminary data.</text>
</comment>
<dbReference type="InterPro" id="IPR051047">
    <property type="entry name" value="AccD/PCCB"/>
</dbReference>
<dbReference type="Gene3D" id="3.90.226.10">
    <property type="entry name" value="2-enoyl-CoA Hydratase, Chain A, domain 1"/>
    <property type="match status" value="2"/>
</dbReference>
<dbReference type="PRINTS" id="PR01070">
    <property type="entry name" value="ACCCTRFRASEB"/>
</dbReference>
<dbReference type="SUPFAM" id="SSF52096">
    <property type="entry name" value="ClpP/crotonase"/>
    <property type="match status" value="2"/>
</dbReference>
<evidence type="ECO:0000259" key="10">
    <source>
        <dbReference type="PROSITE" id="PS50989"/>
    </source>
</evidence>
<dbReference type="EC" id="6.4.1.3" evidence="3"/>
<comment type="catalytic activity">
    <reaction evidence="7">
        <text>butanoyl-CoA + hydrogencarbonate + ATP = (2S)-ethylmalonyl-CoA + ADP + phosphate + H(+)</text>
        <dbReference type="Rhea" id="RHEA:59520"/>
        <dbReference type="ChEBI" id="CHEBI:15378"/>
        <dbReference type="ChEBI" id="CHEBI:17544"/>
        <dbReference type="ChEBI" id="CHEBI:30616"/>
        <dbReference type="ChEBI" id="CHEBI:43474"/>
        <dbReference type="ChEBI" id="CHEBI:57371"/>
        <dbReference type="ChEBI" id="CHEBI:60909"/>
        <dbReference type="ChEBI" id="CHEBI:456216"/>
    </reaction>
    <physiologicalReaction direction="left-to-right" evidence="7">
        <dbReference type="Rhea" id="RHEA:59521"/>
    </physiologicalReaction>
</comment>
<evidence type="ECO:0000256" key="1">
    <source>
        <dbReference type="ARBA" id="ARBA00005060"/>
    </source>
</evidence>
<feature type="domain" description="CoA carboxyltransferase C-terminal" evidence="10">
    <location>
        <begin position="325"/>
        <end position="565"/>
    </location>
</feature>
<dbReference type="InterPro" id="IPR011763">
    <property type="entry name" value="COA_CT_C"/>
</dbReference>
<accession>A0AAV9IWI0</accession>
<dbReference type="PROSITE" id="PS50989">
    <property type="entry name" value="COA_CT_CTER"/>
    <property type="match status" value="1"/>
</dbReference>
<proteinExistence type="predicted"/>
<evidence type="ECO:0000313" key="12">
    <source>
        <dbReference type="Proteomes" id="UP001301350"/>
    </source>
</evidence>
<dbReference type="PANTHER" id="PTHR43842">
    <property type="entry name" value="PROPIONYL-COA CARBOXYLASE BETA CHAIN"/>
    <property type="match status" value="1"/>
</dbReference>
<comment type="pathway">
    <text evidence="1">Metabolic intermediate metabolism; propanoyl-CoA degradation; succinyl-CoA from propanoyl-CoA: step 1/3.</text>
</comment>
<evidence type="ECO:0000256" key="3">
    <source>
        <dbReference type="ARBA" id="ARBA00013050"/>
    </source>
</evidence>
<evidence type="ECO:0000256" key="7">
    <source>
        <dbReference type="ARBA" id="ARBA00048208"/>
    </source>
</evidence>
<name>A0AAV9IWI0_CYACA</name>
<dbReference type="FunFam" id="3.90.226.10:FF:000016">
    <property type="entry name" value="Propionyl-CoA carboxylase, beta subunit"/>
    <property type="match status" value="1"/>
</dbReference>